<dbReference type="OrthoDB" id="3264966at2"/>
<protein>
    <recommendedName>
        <fullName evidence="3">Large extracellular alpha-helical protein</fullName>
    </recommendedName>
</protein>
<evidence type="ECO:0008006" key="3">
    <source>
        <dbReference type="Google" id="ProtNLM"/>
    </source>
</evidence>
<dbReference type="Proteomes" id="UP000288603">
    <property type="component" value="Unassembled WGS sequence"/>
</dbReference>
<gene>
    <name evidence="1" type="ORF">ELQ92_04875</name>
</gene>
<dbReference type="EMBL" id="RZNC01000001">
    <property type="protein sequence ID" value="RWZ68541.1"/>
    <property type="molecule type" value="Genomic_DNA"/>
</dbReference>
<evidence type="ECO:0000313" key="1">
    <source>
        <dbReference type="EMBL" id="RWZ68541.1"/>
    </source>
</evidence>
<accession>A0A3S4CF54</accession>
<comment type="caution">
    <text evidence="1">The sequence shown here is derived from an EMBL/GenBank/DDBJ whole genome shotgun (WGS) entry which is preliminary data.</text>
</comment>
<reference evidence="1 2" key="1">
    <citation type="submission" date="2018-12" db="EMBL/GenBank/DDBJ databases">
        <authorList>
            <person name="Li F."/>
        </authorList>
    </citation>
    <scope>NUCLEOTIDE SEQUENCE [LARGE SCALE GENOMIC DNA]</scope>
    <source>
        <strain evidence="1 2">8H24J-4-2</strain>
    </source>
</reference>
<evidence type="ECO:0000313" key="2">
    <source>
        <dbReference type="Proteomes" id="UP000288603"/>
    </source>
</evidence>
<proteinExistence type="predicted"/>
<name>A0A3S4CF54_9MICO</name>
<sequence length="470" mass="45749">MSRRPTATRVIRTVIGVAGVAAAVATVLVAGRLDVQPIGSEPASVTVTPVPAAQSRVCAGPVVEVGGDASAATAVASVGVPVITAGDGLDIAADVSAVAAPDDVAGGAGPSVLSAPPAEDGTALAGSQAQSVTGERLAGFAASSCIEARPEAWLVGGSTDVGQSTVVLLTNPSNVEANVTIEVFGEAGPVDAPGASGIVVGPSSQRIVPLAGIAPNIQIPALRVTSIGAPIAASLQQSALRAITPEGLDVIGATTAPGVEHVVPGFTVPASRPADGATGYDYRVPGVRVLAPGTFDSEVTITATPVGGTALEPRIATVPAGSVVEVPLDDLAPGGYSLTVTSDVPVVAAAHAASTADGATDFAWFAAAEPLDDAATVAVAGDQGASAVLYLVNTGTEDRPATIVGPSGERRFVVAAGGTPKPIGRVAGISTLASVEGLTAAVVYPGAAEFASFVIAPPGAASDPVVVRPR</sequence>
<organism evidence="1 2">
    <name type="scientific">Labedella populi</name>
    <dbReference type="NCBI Taxonomy" id="2498850"/>
    <lineage>
        <taxon>Bacteria</taxon>
        <taxon>Bacillati</taxon>
        <taxon>Actinomycetota</taxon>
        <taxon>Actinomycetes</taxon>
        <taxon>Micrococcales</taxon>
        <taxon>Microbacteriaceae</taxon>
        <taxon>Labedella</taxon>
    </lineage>
</organism>
<dbReference type="AlphaFoldDB" id="A0A3S4CF54"/>
<keyword evidence="2" id="KW-1185">Reference proteome</keyword>
<dbReference type="InterPro" id="IPR036698">
    <property type="entry name" value="TM1070-like_sf"/>
</dbReference>
<dbReference type="RefSeq" id="WP_128497807.1">
    <property type="nucleotide sequence ID" value="NZ_RZNC01000001.1"/>
</dbReference>
<dbReference type="Pfam" id="PF18986">
    <property type="entry name" value="DUF5719"/>
    <property type="match status" value="1"/>
</dbReference>
<dbReference type="InterPro" id="IPR043777">
    <property type="entry name" value="DUF5719"/>
</dbReference>
<dbReference type="Gene3D" id="2.60.290.11">
    <property type="entry name" value="TM1070-like"/>
    <property type="match status" value="1"/>
</dbReference>